<evidence type="ECO:0000259" key="7">
    <source>
        <dbReference type="PROSITE" id="PS50157"/>
    </source>
</evidence>
<keyword evidence="3 5" id="KW-0863">Zinc-finger</keyword>
<dbReference type="PANTHER" id="PTHR19818">
    <property type="entry name" value="ZINC FINGER PROTEIN ZIC AND GLI"/>
    <property type="match status" value="1"/>
</dbReference>
<organism evidence="8 9">
    <name type="scientific">Somion occarium</name>
    <dbReference type="NCBI Taxonomy" id="3059160"/>
    <lineage>
        <taxon>Eukaryota</taxon>
        <taxon>Fungi</taxon>
        <taxon>Dikarya</taxon>
        <taxon>Basidiomycota</taxon>
        <taxon>Agaricomycotina</taxon>
        <taxon>Agaricomycetes</taxon>
        <taxon>Polyporales</taxon>
        <taxon>Cerrenaceae</taxon>
        <taxon>Somion</taxon>
    </lineage>
</organism>
<evidence type="ECO:0000256" key="5">
    <source>
        <dbReference type="PROSITE-ProRule" id="PRU00042"/>
    </source>
</evidence>
<dbReference type="EMBL" id="OZ037952">
    <property type="protein sequence ID" value="CAL1717284.1"/>
    <property type="molecule type" value="Genomic_DNA"/>
</dbReference>
<name>A0ABP1EDF0_9APHY</name>
<feature type="region of interest" description="Disordered" evidence="6">
    <location>
        <begin position="79"/>
        <end position="155"/>
    </location>
</feature>
<dbReference type="Proteomes" id="UP001497453">
    <property type="component" value="Chromosome 9"/>
</dbReference>
<feature type="compositionally biased region" description="Low complexity" evidence="6">
    <location>
        <begin position="86"/>
        <end position="105"/>
    </location>
</feature>
<evidence type="ECO:0000256" key="2">
    <source>
        <dbReference type="ARBA" id="ARBA00022737"/>
    </source>
</evidence>
<protein>
    <recommendedName>
        <fullName evidence="7">C2H2-type domain-containing protein</fullName>
    </recommendedName>
</protein>
<keyword evidence="9" id="KW-1185">Reference proteome</keyword>
<dbReference type="InterPro" id="IPR050329">
    <property type="entry name" value="GLI_C2H2-zinc-finger"/>
</dbReference>
<evidence type="ECO:0000313" key="8">
    <source>
        <dbReference type="EMBL" id="CAL1717284.1"/>
    </source>
</evidence>
<dbReference type="PROSITE" id="PS50157">
    <property type="entry name" value="ZINC_FINGER_C2H2_2"/>
    <property type="match status" value="1"/>
</dbReference>
<evidence type="ECO:0000256" key="6">
    <source>
        <dbReference type="SAM" id="MobiDB-lite"/>
    </source>
</evidence>
<evidence type="ECO:0000256" key="1">
    <source>
        <dbReference type="ARBA" id="ARBA00022723"/>
    </source>
</evidence>
<dbReference type="PROSITE" id="PS00028">
    <property type="entry name" value="ZINC_FINGER_C2H2_1"/>
    <property type="match status" value="1"/>
</dbReference>
<keyword evidence="2" id="KW-0677">Repeat</keyword>
<evidence type="ECO:0000313" key="9">
    <source>
        <dbReference type="Proteomes" id="UP001497453"/>
    </source>
</evidence>
<reference evidence="9" key="1">
    <citation type="submission" date="2024-04" db="EMBL/GenBank/DDBJ databases">
        <authorList>
            <person name="Shaw F."/>
            <person name="Minotto A."/>
        </authorList>
    </citation>
    <scope>NUCLEOTIDE SEQUENCE [LARGE SCALE GENOMIC DNA]</scope>
</reference>
<feature type="domain" description="C2H2-type" evidence="7">
    <location>
        <begin position="44"/>
        <end position="71"/>
    </location>
</feature>
<dbReference type="PANTHER" id="PTHR19818:SF139">
    <property type="entry name" value="PAIR-RULE PROTEIN ODD-PAIRED"/>
    <property type="match status" value="1"/>
</dbReference>
<keyword evidence="1" id="KW-0479">Metal-binding</keyword>
<sequence length="183" mass="20086">MEHLRSHTEGNPNQCGWPECGKIFANEDHRELHESFHFIRTRLNYCEGCKRNFRKKDALNRHLRSEGGAKCRTILEKTASSSGTEGANDGSAAAGASGTSNGQTGDTTLDATTKPDPNKHWTAMKGWSPMFPENPTTMTPQLRSQPPPLRPSRSSLRPCAHANYITADVPFPPPMSSSIGQLL</sequence>
<dbReference type="InterPro" id="IPR013087">
    <property type="entry name" value="Znf_C2H2_type"/>
</dbReference>
<evidence type="ECO:0000256" key="3">
    <source>
        <dbReference type="ARBA" id="ARBA00022771"/>
    </source>
</evidence>
<dbReference type="InterPro" id="IPR036236">
    <property type="entry name" value="Znf_C2H2_sf"/>
</dbReference>
<dbReference type="Gene3D" id="3.30.160.60">
    <property type="entry name" value="Classic Zinc Finger"/>
    <property type="match status" value="1"/>
</dbReference>
<keyword evidence="4" id="KW-0862">Zinc</keyword>
<proteinExistence type="predicted"/>
<evidence type="ECO:0000256" key="4">
    <source>
        <dbReference type="ARBA" id="ARBA00022833"/>
    </source>
</evidence>
<dbReference type="SUPFAM" id="SSF57667">
    <property type="entry name" value="beta-beta-alpha zinc fingers"/>
    <property type="match status" value="1"/>
</dbReference>
<accession>A0ABP1EDF0</accession>
<gene>
    <name evidence="8" type="ORF">GFSPODELE1_LOCUS11145</name>
</gene>